<dbReference type="InterPro" id="IPR001606">
    <property type="entry name" value="ARID_dom"/>
</dbReference>
<feature type="domain" description="ARID" evidence="3">
    <location>
        <begin position="37"/>
        <end position="130"/>
    </location>
</feature>
<sequence length="650" mass="74276">MAGWSMRAADGSSLECGKSLEKLEPFSEGLFLKSEPDKLRFWFNKFLRLFLKEICAQGCFWPIPPLLADGQPVDLFKLFLVVRENGGYNAVSESELWDSVAKVSGLGLNVASSVKLVYVRYLVSLERWLERIVRSEDSKIESNCSGQLMELGAELKEFLLESKKKVMEYSQVEETIVAGPDGGEKCVQGEQSIHIDLTKRVLHYEDVGNLRNDNDLKSMVFDSADEKRFILVNDDEDMPPYIAKSTGNSMCNEDEDCVEYKKCRDNDDDYDVMVLDSNDIKEKFSSHKRKRDSTWEMLHWVSEVAKDPCHLVVGSLPESSEWKAYGSEELWKQVLLFREAAFRKNDNHSIAGQSNLQKNQRMHPYMYDDNSKFGYNLRERLSCTRDVFLGKGASKGQDRSQSSSFGNHGDSDSSMIGVHKHLHVVCDSVTPGSVFDFDVDIQVPIGPLFQVEVPEWTGVVLESDAKWLGTRVWPLEKTEKRSFIELDRIGKGRPDSCGCHLQESIQCVKFHVKEKRLKVKLELGSAFNKWKFSKMGEDVAFAWAGEEQKMFSSIVKLNPPSLEKSFWDDIYKNFPEKSREELVCYYYNVFLLQRRAYQNRTTPSNINSDDEEPEAEEEPAVKGGGREAIKSYTSILISPKKSHKRSRYSS</sequence>
<feature type="region of interest" description="Disordered" evidence="2">
    <location>
        <begin position="601"/>
        <end position="650"/>
    </location>
</feature>
<dbReference type="SMART" id="SM01189">
    <property type="entry name" value="ELM2"/>
    <property type="match status" value="1"/>
</dbReference>
<dbReference type="PANTHER" id="PTHR46410">
    <property type="entry name" value="AT-RICH INTERACTIVE DOMAIN-CONTAINING PROTEIN 2"/>
    <property type="match status" value="1"/>
</dbReference>
<evidence type="ECO:0000259" key="3">
    <source>
        <dbReference type="PROSITE" id="PS51011"/>
    </source>
</evidence>
<dbReference type="Gene3D" id="1.10.150.60">
    <property type="entry name" value="ARID DNA-binding domain"/>
    <property type="match status" value="1"/>
</dbReference>
<feature type="compositionally biased region" description="Basic residues" evidence="2">
    <location>
        <begin position="640"/>
        <end position="650"/>
    </location>
</feature>
<evidence type="ECO:0000256" key="1">
    <source>
        <dbReference type="ARBA" id="ARBA00023242"/>
    </source>
</evidence>
<keyword evidence="5" id="KW-1185">Reference proteome</keyword>
<protein>
    <recommendedName>
        <fullName evidence="3">ARID domain-containing protein</fullName>
    </recommendedName>
</protein>
<dbReference type="SMART" id="SM00501">
    <property type="entry name" value="BRIGHT"/>
    <property type="match status" value="1"/>
</dbReference>
<evidence type="ECO:0000313" key="5">
    <source>
        <dbReference type="Proteomes" id="UP001396334"/>
    </source>
</evidence>
<feature type="compositionally biased region" description="Acidic residues" evidence="2">
    <location>
        <begin position="608"/>
        <end position="618"/>
    </location>
</feature>
<dbReference type="PANTHER" id="PTHR46410:SF1">
    <property type="entry name" value="AT-RICH INTERACTIVE DOMAIN-CONTAINING PROTEIN 1"/>
    <property type="match status" value="1"/>
</dbReference>
<gene>
    <name evidence="4" type="ORF">V6N11_034633</name>
</gene>
<evidence type="ECO:0000256" key="2">
    <source>
        <dbReference type="SAM" id="MobiDB-lite"/>
    </source>
</evidence>
<dbReference type="Proteomes" id="UP001396334">
    <property type="component" value="Unassembled WGS sequence"/>
</dbReference>
<dbReference type="InterPro" id="IPR000949">
    <property type="entry name" value="ELM2_dom"/>
</dbReference>
<accession>A0ABR2NE32</accession>
<dbReference type="SMART" id="SM01014">
    <property type="entry name" value="ARID"/>
    <property type="match status" value="1"/>
</dbReference>
<dbReference type="SUPFAM" id="SSF46774">
    <property type="entry name" value="ARID-like"/>
    <property type="match status" value="1"/>
</dbReference>
<comment type="caution">
    <text evidence="4">The sequence shown here is derived from an EMBL/GenBank/DDBJ whole genome shotgun (WGS) entry which is preliminary data.</text>
</comment>
<proteinExistence type="predicted"/>
<feature type="region of interest" description="Disordered" evidence="2">
    <location>
        <begin position="392"/>
        <end position="411"/>
    </location>
</feature>
<organism evidence="4 5">
    <name type="scientific">Hibiscus sabdariffa</name>
    <name type="common">roselle</name>
    <dbReference type="NCBI Taxonomy" id="183260"/>
    <lineage>
        <taxon>Eukaryota</taxon>
        <taxon>Viridiplantae</taxon>
        <taxon>Streptophyta</taxon>
        <taxon>Embryophyta</taxon>
        <taxon>Tracheophyta</taxon>
        <taxon>Spermatophyta</taxon>
        <taxon>Magnoliopsida</taxon>
        <taxon>eudicotyledons</taxon>
        <taxon>Gunneridae</taxon>
        <taxon>Pentapetalae</taxon>
        <taxon>rosids</taxon>
        <taxon>malvids</taxon>
        <taxon>Malvales</taxon>
        <taxon>Malvaceae</taxon>
        <taxon>Malvoideae</taxon>
        <taxon>Hibiscus</taxon>
    </lineage>
</organism>
<dbReference type="CDD" id="cd16100">
    <property type="entry name" value="ARID"/>
    <property type="match status" value="1"/>
</dbReference>
<dbReference type="Pfam" id="PF01388">
    <property type="entry name" value="ARID"/>
    <property type="match status" value="1"/>
</dbReference>
<dbReference type="PROSITE" id="PS51011">
    <property type="entry name" value="ARID"/>
    <property type="match status" value="1"/>
</dbReference>
<dbReference type="EMBL" id="JBBPBN010000171">
    <property type="protein sequence ID" value="KAK8974265.1"/>
    <property type="molecule type" value="Genomic_DNA"/>
</dbReference>
<name>A0ABR2NE32_9ROSI</name>
<keyword evidence="1" id="KW-0539">Nucleus</keyword>
<dbReference type="InterPro" id="IPR036431">
    <property type="entry name" value="ARID_dom_sf"/>
</dbReference>
<reference evidence="4 5" key="1">
    <citation type="journal article" date="2024" name="G3 (Bethesda)">
        <title>Genome assembly of Hibiscus sabdariffa L. provides insights into metabolisms of medicinal natural products.</title>
        <authorList>
            <person name="Kim T."/>
        </authorList>
    </citation>
    <scope>NUCLEOTIDE SEQUENCE [LARGE SCALE GENOMIC DNA]</scope>
    <source>
        <strain evidence="4">TK-2024</strain>
        <tissue evidence="4">Old leaves</tissue>
    </source>
</reference>
<evidence type="ECO:0000313" key="4">
    <source>
        <dbReference type="EMBL" id="KAK8974265.1"/>
    </source>
</evidence>